<feature type="transmembrane region" description="Helical" evidence="7">
    <location>
        <begin position="84"/>
        <end position="106"/>
    </location>
</feature>
<comment type="caution">
    <text evidence="8">The sequence shown here is derived from an EMBL/GenBank/DDBJ whole genome shotgun (WGS) entry which is preliminary data.</text>
</comment>
<proteinExistence type="inferred from homology"/>
<accession>A0ABW5JWQ8</accession>
<dbReference type="InterPro" id="IPR000425">
    <property type="entry name" value="MIP"/>
</dbReference>
<dbReference type="PANTHER" id="PTHR45724:SF27">
    <property type="entry name" value="AQUAPORIN NIP2-1-RELATED"/>
    <property type="match status" value="1"/>
</dbReference>
<sequence length="219" mass="23128">MKNKDLKNYIAEFIGTFALVFCGTGAVIVDQQTNGSLGLLGVSLSFGIIITAMVYVFGNISGAHINPAITIGLAFGNLISKKTLLFYVAFQVLGAITASILLKLIFNESLFLGATIPSGTIIQSFIIEFVLTFFLMLTILGITTQKDKEVSSLSGLVIGAVVVGFILFSGPISGGSFNPARSIAPALVSGNLTMLWIFLTAPTIGAIAAMLVWKVLKQK</sequence>
<evidence type="ECO:0000256" key="2">
    <source>
        <dbReference type="ARBA" id="ARBA00022448"/>
    </source>
</evidence>
<feature type="transmembrane region" description="Helical" evidence="7">
    <location>
        <begin position="153"/>
        <end position="174"/>
    </location>
</feature>
<organism evidence="8 9">
    <name type="scientific">Gelatiniphilus marinus</name>
    <dbReference type="NCBI Taxonomy" id="1759464"/>
    <lineage>
        <taxon>Bacteria</taxon>
        <taxon>Pseudomonadati</taxon>
        <taxon>Bacteroidota</taxon>
        <taxon>Flavobacteriia</taxon>
        <taxon>Flavobacteriales</taxon>
        <taxon>Flavobacteriaceae</taxon>
        <taxon>Gelatiniphilus</taxon>
    </lineage>
</organism>
<keyword evidence="9" id="KW-1185">Reference proteome</keyword>
<keyword evidence="2 6" id="KW-0813">Transport</keyword>
<keyword evidence="4 7" id="KW-1133">Transmembrane helix</keyword>
<comment type="subcellular location">
    <subcellularLocation>
        <location evidence="1">Membrane</location>
        <topology evidence="1">Multi-pass membrane protein</topology>
    </subcellularLocation>
</comment>
<dbReference type="RefSeq" id="WP_388020249.1">
    <property type="nucleotide sequence ID" value="NZ_JBHUDT010000007.1"/>
</dbReference>
<evidence type="ECO:0000256" key="5">
    <source>
        <dbReference type="ARBA" id="ARBA00023136"/>
    </source>
</evidence>
<dbReference type="InterPro" id="IPR023271">
    <property type="entry name" value="Aquaporin-like"/>
</dbReference>
<feature type="transmembrane region" description="Helical" evidence="7">
    <location>
        <begin position="35"/>
        <end position="57"/>
    </location>
</feature>
<evidence type="ECO:0000256" key="6">
    <source>
        <dbReference type="RuleBase" id="RU000477"/>
    </source>
</evidence>
<reference evidence="9" key="1">
    <citation type="journal article" date="2019" name="Int. J. Syst. Evol. Microbiol.">
        <title>The Global Catalogue of Microorganisms (GCM) 10K type strain sequencing project: providing services to taxonomists for standard genome sequencing and annotation.</title>
        <authorList>
            <consortium name="The Broad Institute Genomics Platform"/>
            <consortium name="The Broad Institute Genome Sequencing Center for Infectious Disease"/>
            <person name="Wu L."/>
            <person name="Ma J."/>
        </authorList>
    </citation>
    <scope>NUCLEOTIDE SEQUENCE [LARGE SCALE GENOMIC DNA]</scope>
    <source>
        <strain evidence="9">KCTC 42903</strain>
    </source>
</reference>
<evidence type="ECO:0000256" key="1">
    <source>
        <dbReference type="ARBA" id="ARBA00004141"/>
    </source>
</evidence>
<evidence type="ECO:0000256" key="4">
    <source>
        <dbReference type="ARBA" id="ARBA00022989"/>
    </source>
</evidence>
<gene>
    <name evidence="8" type="ORF">ACFSQS_13995</name>
</gene>
<dbReference type="PANTHER" id="PTHR45724">
    <property type="entry name" value="AQUAPORIN NIP2-1"/>
    <property type="match status" value="1"/>
</dbReference>
<dbReference type="PRINTS" id="PR00783">
    <property type="entry name" value="MINTRINSICP"/>
</dbReference>
<feature type="transmembrane region" description="Helical" evidence="7">
    <location>
        <begin position="194"/>
        <end position="216"/>
    </location>
</feature>
<dbReference type="Proteomes" id="UP001597441">
    <property type="component" value="Unassembled WGS sequence"/>
</dbReference>
<dbReference type="SUPFAM" id="SSF81338">
    <property type="entry name" value="Aquaporin-like"/>
    <property type="match status" value="1"/>
</dbReference>
<evidence type="ECO:0000313" key="9">
    <source>
        <dbReference type="Proteomes" id="UP001597441"/>
    </source>
</evidence>
<dbReference type="Pfam" id="PF00230">
    <property type="entry name" value="MIP"/>
    <property type="match status" value="1"/>
</dbReference>
<feature type="transmembrane region" description="Helical" evidence="7">
    <location>
        <begin position="121"/>
        <end position="141"/>
    </location>
</feature>
<evidence type="ECO:0000256" key="7">
    <source>
        <dbReference type="SAM" id="Phobius"/>
    </source>
</evidence>
<dbReference type="EMBL" id="JBHULK010000007">
    <property type="protein sequence ID" value="MFD2536221.1"/>
    <property type="molecule type" value="Genomic_DNA"/>
</dbReference>
<protein>
    <submittedName>
        <fullName evidence="8">MIP/aquaporin family protein</fullName>
    </submittedName>
</protein>
<keyword evidence="5 7" id="KW-0472">Membrane</keyword>
<feature type="transmembrane region" description="Helical" evidence="7">
    <location>
        <begin position="9"/>
        <end position="29"/>
    </location>
</feature>
<evidence type="ECO:0000256" key="3">
    <source>
        <dbReference type="ARBA" id="ARBA00022692"/>
    </source>
</evidence>
<name>A0ABW5JWQ8_9FLAO</name>
<evidence type="ECO:0000313" key="8">
    <source>
        <dbReference type="EMBL" id="MFD2536221.1"/>
    </source>
</evidence>
<dbReference type="PROSITE" id="PS00221">
    <property type="entry name" value="MIP"/>
    <property type="match status" value="1"/>
</dbReference>
<comment type="similarity">
    <text evidence="6">Belongs to the MIP/aquaporin (TC 1.A.8) family.</text>
</comment>
<keyword evidence="3 6" id="KW-0812">Transmembrane</keyword>
<dbReference type="Gene3D" id="1.20.1080.10">
    <property type="entry name" value="Glycerol uptake facilitator protein"/>
    <property type="match status" value="1"/>
</dbReference>
<dbReference type="InterPro" id="IPR034294">
    <property type="entry name" value="Aquaporin_transptr"/>
</dbReference>
<dbReference type="InterPro" id="IPR022357">
    <property type="entry name" value="MIP_CS"/>
</dbReference>